<dbReference type="PANTHER" id="PTHR37825:SF1">
    <property type="entry name" value="TRNA(MET) CYTIDINE ACETATE LIGASE"/>
    <property type="match status" value="1"/>
</dbReference>
<dbReference type="PANTHER" id="PTHR37825">
    <property type="entry name" value="TRNA(MET) CYTIDINE ACETATE LIGASE"/>
    <property type="match status" value="1"/>
</dbReference>
<evidence type="ECO:0000256" key="3">
    <source>
        <dbReference type="HAMAP-Rule" id="MF_01539"/>
    </source>
</evidence>
<keyword evidence="3" id="KW-0067">ATP-binding</keyword>
<keyword evidence="3" id="KW-0820">tRNA-binding</keyword>
<accession>A0A1E3L4K7</accession>
<dbReference type="GO" id="GO:0000049">
    <property type="term" value="F:tRNA binding"/>
    <property type="evidence" value="ECO:0007669"/>
    <property type="project" value="UniProtKB-KW"/>
</dbReference>
<sequence>MKVAGIIVEYNPLHYGHLLHLQRTREKTECDAIVAVMSGGFTQRGEPAIFSKWARTEMALHAGCDLVIELPSAYTVQPAEWFAYGAVSLLEATGLVDSLVFGSESGSLSPLKALADLLTNESPELRLLIQNHLKEGISYPAALGQAVASLYSIPDQATSLLDQPNNTLGLQYMIALNRLNSSILPETIQREQSQYHDLQPTHEQIASATAVRRLLFSDVQQATPYLPASTMSIIEREIAAGRGPVKLDQLWQSLFQQITTHSPQQLAQYYDMSEGLEYRFKKILPTLQNYSITDLMTALKTKRYTYTRLQRLIAHLLLGHTKSVLNIEQLEQGPGYIRVLGFTDTGRELLRQMKKTASLPVITKPTDTDHVHMELDIRASAIQASCFAVQQSSTLYSDYRRSPIRI</sequence>
<comment type="caution">
    <text evidence="3">Lacks conserved residue(s) required for the propagation of feature annotation.</text>
</comment>
<comment type="catalytic activity">
    <reaction evidence="3">
        <text>cytidine(34) in elongator tRNA(Met) + acetate + ATP = N(4)-acetylcytidine(34) in elongator tRNA(Met) + AMP + diphosphate</text>
        <dbReference type="Rhea" id="RHEA:58144"/>
        <dbReference type="Rhea" id="RHEA-COMP:10693"/>
        <dbReference type="Rhea" id="RHEA-COMP:10694"/>
        <dbReference type="ChEBI" id="CHEBI:30089"/>
        <dbReference type="ChEBI" id="CHEBI:30616"/>
        <dbReference type="ChEBI" id="CHEBI:33019"/>
        <dbReference type="ChEBI" id="CHEBI:74900"/>
        <dbReference type="ChEBI" id="CHEBI:82748"/>
        <dbReference type="ChEBI" id="CHEBI:456215"/>
    </reaction>
</comment>
<evidence type="ECO:0000256" key="1">
    <source>
        <dbReference type="ARBA" id="ARBA00022598"/>
    </source>
</evidence>
<comment type="function">
    <text evidence="3">Catalyzes the formation of N(4)-acetylcytidine (ac(4)C) at the wobble position of elongator tRNA(Met), using acetate and ATP as substrates. First activates an acetate ion to form acetyladenylate (Ac-AMP) and then transfers the acetyl group to tRNA to form ac(4)C34.</text>
</comment>
<dbReference type="GO" id="GO:0016879">
    <property type="term" value="F:ligase activity, forming carbon-nitrogen bonds"/>
    <property type="evidence" value="ECO:0007669"/>
    <property type="project" value="UniProtKB-UniRule"/>
</dbReference>
<proteinExistence type="inferred from homology"/>
<dbReference type="EMBL" id="MDER01000035">
    <property type="protein sequence ID" value="ODP28719.1"/>
    <property type="molecule type" value="Genomic_DNA"/>
</dbReference>
<dbReference type="Proteomes" id="UP000094578">
    <property type="component" value="Unassembled WGS sequence"/>
</dbReference>
<dbReference type="Gene3D" id="3.40.50.620">
    <property type="entry name" value="HUPs"/>
    <property type="match status" value="1"/>
</dbReference>
<dbReference type="GO" id="GO:0006400">
    <property type="term" value="P:tRNA modification"/>
    <property type="evidence" value="ECO:0007669"/>
    <property type="project" value="UniProtKB-UniRule"/>
</dbReference>
<dbReference type="AlphaFoldDB" id="A0A1E3L4K7"/>
<dbReference type="InterPro" id="IPR014729">
    <property type="entry name" value="Rossmann-like_a/b/a_fold"/>
</dbReference>
<comment type="subcellular location">
    <subcellularLocation>
        <location evidence="3">Cytoplasm</location>
    </subcellularLocation>
</comment>
<dbReference type="SUPFAM" id="SSF52374">
    <property type="entry name" value="Nucleotidylyl transferase"/>
    <property type="match status" value="1"/>
</dbReference>
<comment type="similarity">
    <text evidence="3">Belongs to the TmcAL family.</text>
</comment>
<feature type="binding site" evidence="3">
    <location>
        <position position="102"/>
    </location>
    <ligand>
        <name>ATP</name>
        <dbReference type="ChEBI" id="CHEBI:30616"/>
    </ligand>
</feature>
<dbReference type="Pfam" id="PF05636">
    <property type="entry name" value="HIGH_NTase1"/>
    <property type="match status" value="1"/>
</dbReference>
<keyword evidence="3" id="KW-0547">Nucleotide-binding</keyword>
<feature type="binding site" evidence="3">
    <location>
        <position position="190"/>
    </location>
    <ligand>
        <name>ATP</name>
        <dbReference type="ChEBI" id="CHEBI:30616"/>
    </ligand>
</feature>
<dbReference type="RefSeq" id="WP_069327430.1">
    <property type="nucleotide sequence ID" value="NZ_MDER01000035.1"/>
</dbReference>
<evidence type="ECO:0000313" key="4">
    <source>
        <dbReference type="EMBL" id="ODP28719.1"/>
    </source>
</evidence>
<comment type="caution">
    <text evidence="4">The sequence shown here is derived from an EMBL/GenBank/DDBJ whole genome shotgun (WGS) entry which is preliminary data.</text>
</comment>
<keyword evidence="3" id="KW-0694">RNA-binding</keyword>
<dbReference type="PATRIC" id="fig|1886670.3.peg.2048"/>
<name>A0A1E3L4K7_9BACL</name>
<reference evidence="4 5" key="1">
    <citation type="submission" date="2016-08" db="EMBL/GenBank/DDBJ databases">
        <title>Genome sequencing of Paenibacillus sp. TI45-13ar, isolated from Korean traditional nuruk.</title>
        <authorList>
            <person name="Kim S.-J."/>
        </authorList>
    </citation>
    <scope>NUCLEOTIDE SEQUENCE [LARGE SCALE GENOMIC DNA]</scope>
    <source>
        <strain evidence="4 5">TI45-13ar</strain>
    </source>
</reference>
<evidence type="ECO:0000313" key="5">
    <source>
        <dbReference type="Proteomes" id="UP000094578"/>
    </source>
</evidence>
<dbReference type="InterPro" id="IPR008513">
    <property type="entry name" value="tRNA(Met)_cyd_acetate_ligase"/>
</dbReference>
<dbReference type="NCBIfam" id="NF010191">
    <property type="entry name" value="PRK13670.1"/>
    <property type="match status" value="1"/>
</dbReference>
<keyword evidence="2 3" id="KW-0819">tRNA processing</keyword>
<dbReference type="HAMAP" id="MF_01539">
    <property type="entry name" value="TmcAL"/>
    <property type="match status" value="1"/>
</dbReference>
<dbReference type="GO" id="GO:0005737">
    <property type="term" value="C:cytoplasm"/>
    <property type="evidence" value="ECO:0007669"/>
    <property type="project" value="UniProtKB-SubCell"/>
</dbReference>
<keyword evidence="3" id="KW-0963">Cytoplasm</keyword>
<dbReference type="EC" id="6.3.4.-" evidence="3"/>
<keyword evidence="1 3" id="KW-0436">Ligase</keyword>
<keyword evidence="5" id="KW-1185">Reference proteome</keyword>
<gene>
    <name evidence="3" type="primary">tmcAL</name>
    <name evidence="4" type="ORF">PTI45_02014</name>
</gene>
<organism evidence="4 5">
    <name type="scientific">Paenibacillus nuruki</name>
    <dbReference type="NCBI Taxonomy" id="1886670"/>
    <lineage>
        <taxon>Bacteria</taxon>
        <taxon>Bacillati</taxon>
        <taxon>Bacillota</taxon>
        <taxon>Bacilli</taxon>
        <taxon>Bacillales</taxon>
        <taxon>Paenibacillaceae</taxon>
        <taxon>Paenibacillus</taxon>
    </lineage>
</organism>
<dbReference type="GO" id="GO:0005524">
    <property type="term" value="F:ATP binding"/>
    <property type="evidence" value="ECO:0007669"/>
    <property type="project" value="UniProtKB-KW"/>
</dbReference>
<feature type="binding site" evidence="3">
    <location>
        <begin position="7"/>
        <end position="20"/>
    </location>
    <ligand>
        <name>ATP</name>
        <dbReference type="ChEBI" id="CHEBI:30616"/>
    </ligand>
</feature>
<feature type="binding site" evidence="3">
    <location>
        <position position="165"/>
    </location>
    <ligand>
        <name>ATP</name>
        <dbReference type="ChEBI" id="CHEBI:30616"/>
    </ligand>
</feature>
<evidence type="ECO:0000256" key="2">
    <source>
        <dbReference type="ARBA" id="ARBA00022694"/>
    </source>
</evidence>
<protein>
    <recommendedName>
        <fullName evidence="3">tRNA(Met) cytidine acetate ligase</fullName>
        <ecNumber evidence="3">6.3.4.-</ecNumber>
    </recommendedName>
</protein>
<dbReference type="STRING" id="1886670.PTI45_02014"/>